<sequence length="571" mass="62915">MRATRVLAVVGIGETMGKEGRGMEDWTSGDKDGRINMLMMKAKRQTGTGGTQLALEDLHELLVNLGFDETSSTLRREAKKKGYQLKGRDMDDPSRIADENENIVHKRNHQHAKGGEASAKKSHMGMPTIGTFEQNELVGRARELSLKARRVTENCLTTKKSSLMQLMRRQEEGNLSSRRTMLEAATSVKLDNCGVVACLRGHRSPLLHLDIIPKSPCFSSSSCSEHIFTASIDNTIRLWSVGAGEGECIAIVKVGSMELADARMMELDHAIACSEDGDVAMFDLVNAKCVSKYTFPCPADVEQASDDETARLGCSHYATSAMFAVGKKENFIPIWDHRQEAPCMMLKRSSTIKGSIKSLQFHPNSRELFVLGSQSSVIWDLRQQQVVSTLRVHDPVRGGRRCPDKAIYNYANSTIVAEFGSSFVGRHRPSPKISHHVFSASSGALLSSYELPFSSPSFNGELIDANFAMDSASSYTMHPMQGGQVGICRVEDGRLLSQRSVGNSLQSAQIEFNLVACNKLTGKTSKSVEFAASDLEGNVWVWGSDEDLMGDFAKKESQLKQSRERMREALQ</sequence>
<evidence type="ECO:0000256" key="2">
    <source>
        <dbReference type="ARBA" id="ARBA00022737"/>
    </source>
</evidence>
<accession>L1JHG4</accession>
<reference evidence="5" key="3">
    <citation type="submission" date="2016-03" db="UniProtKB">
        <authorList>
            <consortium name="EnsemblProtists"/>
        </authorList>
    </citation>
    <scope>IDENTIFICATION</scope>
</reference>
<gene>
    <name evidence="4" type="ORF">GUITHDRAFT_162496</name>
</gene>
<dbReference type="AlphaFoldDB" id="L1JHG4"/>
<dbReference type="PaxDb" id="55529-EKX47958"/>
<reference evidence="4 6" key="1">
    <citation type="journal article" date="2012" name="Nature">
        <title>Algal genomes reveal evolutionary mosaicism and the fate of nucleomorphs.</title>
        <authorList>
            <consortium name="DOE Joint Genome Institute"/>
            <person name="Curtis B.A."/>
            <person name="Tanifuji G."/>
            <person name="Burki F."/>
            <person name="Gruber A."/>
            <person name="Irimia M."/>
            <person name="Maruyama S."/>
            <person name="Arias M.C."/>
            <person name="Ball S.G."/>
            <person name="Gile G.H."/>
            <person name="Hirakawa Y."/>
            <person name="Hopkins J.F."/>
            <person name="Kuo A."/>
            <person name="Rensing S.A."/>
            <person name="Schmutz J."/>
            <person name="Symeonidi A."/>
            <person name="Elias M."/>
            <person name="Eveleigh R.J."/>
            <person name="Herman E.K."/>
            <person name="Klute M.J."/>
            <person name="Nakayama T."/>
            <person name="Obornik M."/>
            <person name="Reyes-Prieto A."/>
            <person name="Armbrust E.V."/>
            <person name="Aves S.J."/>
            <person name="Beiko R.G."/>
            <person name="Coutinho P."/>
            <person name="Dacks J.B."/>
            <person name="Durnford D.G."/>
            <person name="Fast N.M."/>
            <person name="Green B.R."/>
            <person name="Grisdale C.J."/>
            <person name="Hempel F."/>
            <person name="Henrissat B."/>
            <person name="Hoppner M.P."/>
            <person name="Ishida K."/>
            <person name="Kim E."/>
            <person name="Koreny L."/>
            <person name="Kroth P.G."/>
            <person name="Liu Y."/>
            <person name="Malik S.B."/>
            <person name="Maier U.G."/>
            <person name="McRose D."/>
            <person name="Mock T."/>
            <person name="Neilson J.A."/>
            <person name="Onodera N.T."/>
            <person name="Poole A.M."/>
            <person name="Pritham E.J."/>
            <person name="Richards T.A."/>
            <person name="Rocap G."/>
            <person name="Roy S.W."/>
            <person name="Sarai C."/>
            <person name="Schaack S."/>
            <person name="Shirato S."/>
            <person name="Slamovits C.H."/>
            <person name="Spencer D.F."/>
            <person name="Suzuki S."/>
            <person name="Worden A.Z."/>
            <person name="Zauner S."/>
            <person name="Barry K."/>
            <person name="Bell C."/>
            <person name="Bharti A.K."/>
            <person name="Crow J.A."/>
            <person name="Grimwood J."/>
            <person name="Kramer R."/>
            <person name="Lindquist E."/>
            <person name="Lucas S."/>
            <person name="Salamov A."/>
            <person name="McFadden G.I."/>
            <person name="Lane C.E."/>
            <person name="Keeling P.J."/>
            <person name="Gray M.W."/>
            <person name="Grigoriev I.V."/>
            <person name="Archibald J.M."/>
        </authorList>
    </citation>
    <scope>NUCLEOTIDE SEQUENCE</scope>
    <source>
        <strain evidence="4 6">CCMP2712</strain>
    </source>
</reference>
<evidence type="ECO:0000256" key="3">
    <source>
        <dbReference type="SAM" id="MobiDB-lite"/>
    </source>
</evidence>
<evidence type="ECO:0000313" key="5">
    <source>
        <dbReference type="EnsemblProtists" id="EKX47958"/>
    </source>
</evidence>
<name>L1JHG4_GUITC</name>
<dbReference type="OrthoDB" id="10631831at2759"/>
<proteinExistence type="predicted"/>
<evidence type="ECO:0000313" key="4">
    <source>
        <dbReference type="EMBL" id="EKX47958.1"/>
    </source>
</evidence>
<dbReference type="Proteomes" id="UP000011087">
    <property type="component" value="Unassembled WGS sequence"/>
</dbReference>
<dbReference type="InterPro" id="IPR015943">
    <property type="entry name" value="WD40/YVTN_repeat-like_dom_sf"/>
</dbReference>
<organism evidence="4">
    <name type="scientific">Guillardia theta (strain CCMP2712)</name>
    <name type="common">Cryptophyte</name>
    <dbReference type="NCBI Taxonomy" id="905079"/>
    <lineage>
        <taxon>Eukaryota</taxon>
        <taxon>Cryptophyceae</taxon>
        <taxon>Pyrenomonadales</taxon>
        <taxon>Geminigeraceae</taxon>
        <taxon>Guillardia</taxon>
    </lineage>
</organism>
<reference evidence="6" key="2">
    <citation type="submission" date="2012-11" db="EMBL/GenBank/DDBJ databases">
        <authorList>
            <person name="Kuo A."/>
            <person name="Curtis B.A."/>
            <person name="Tanifuji G."/>
            <person name="Burki F."/>
            <person name="Gruber A."/>
            <person name="Irimia M."/>
            <person name="Maruyama S."/>
            <person name="Arias M.C."/>
            <person name="Ball S.G."/>
            <person name="Gile G.H."/>
            <person name="Hirakawa Y."/>
            <person name="Hopkins J.F."/>
            <person name="Rensing S.A."/>
            <person name="Schmutz J."/>
            <person name="Symeonidi A."/>
            <person name="Elias M."/>
            <person name="Eveleigh R.J."/>
            <person name="Herman E.K."/>
            <person name="Klute M.J."/>
            <person name="Nakayama T."/>
            <person name="Obornik M."/>
            <person name="Reyes-Prieto A."/>
            <person name="Armbrust E.V."/>
            <person name="Aves S.J."/>
            <person name="Beiko R.G."/>
            <person name="Coutinho P."/>
            <person name="Dacks J.B."/>
            <person name="Durnford D.G."/>
            <person name="Fast N.M."/>
            <person name="Green B.R."/>
            <person name="Grisdale C."/>
            <person name="Hempe F."/>
            <person name="Henrissat B."/>
            <person name="Hoppner M.P."/>
            <person name="Ishida K.-I."/>
            <person name="Kim E."/>
            <person name="Koreny L."/>
            <person name="Kroth P.G."/>
            <person name="Liu Y."/>
            <person name="Malik S.-B."/>
            <person name="Maier U.G."/>
            <person name="McRose D."/>
            <person name="Mock T."/>
            <person name="Neilson J.A."/>
            <person name="Onodera N.T."/>
            <person name="Poole A.M."/>
            <person name="Pritham E.J."/>
            <person name="Richards T.A."/>
            <person name="Rocap G."/>
            <person name="Roy S.W."/>
            <person name="Sarai C."/>
            <person name="Schaack S."/>
            <person name="Shirato S."/>
            <person name="Slamovits C.H."/>
            <person name="Spencer D.F."/>
            <person name="Suzuki S."/>
            <person name="Worden A.Z."/>
            <person name="Zauner S."/>
            <person name="Barry K."/>
            <person name="Bell C."/>
            <person name="Bharti A.K."/>
            <person name="Crow J.A."/>
            <person name="Grimwood J."/>
            <person name="Kramer R."/>
            <person name="Lindquist E."/>
            <person name="Lucas S."/>
            <person name="Salamov A."/>
            <person name="McFadden G.I."/>
            <person name="Lane C.E."/>
            <person name="Keeling P.J."/>
            <person name="Gray M.W."/>
            <person name="Grigoriev I.V."/>
            <person name="Archibald J.M."/>
        </authorList>
    </citation>
    <scope>NUCLEOTIDE SEQUENCE</scope>
    <source>
        <strain evidence="6">CCMP2712</strain>
    </source>
</reference>
<dbReference type="InterPro" id="IPR050505">
    <property type="entry name" value="WDR55/POC1"/>
</dbReference>
<dbReference type="SMART" id="SM00320">
    <property type="entry name" value="WD40"/>
    <property type="match status" value="3"/>
</dbReference>
<dbReference type="PANTHER" id="PTHR44019">
    <property type="entry name" value="WD REPEAT-CONTAINING PROTEIN 55"/>
    <property type="match status" value="1"/>
</dbReference>
<keyword evidence="6" id="KW-1185">Reference proteome</keyword>
<dbReference type="STRING" id="905079.L1JHG4"/>
<dbReference type="GeneID" id="17304787"/>
<dbReference type="PANTHER" id="PTHR44019:SF8">
    <property type="entry name" value="POC1 CENTRIOLAR PROTEIN HOMOLOG"/>
    <property type="match status" value="1"/>
</dbReference>
<dbReference type="EnsemblProtists" id="EKX47958">
    <property type="protein sequence ID" value="EKX47958"/>
    <property type="gene ID" value="GUITHDRAFT_162496"/>
</dbReference>
<dbReference type="KEGG" id="gtt:GUITHDRAFT_162496"/>
<dbReference type="RefSeq" id="XP_005834938.1">
    <property type="nucleotide sequence ID" value="XM_005834881.1"/>
</dbReference>
<evidence type="ECO:0000313" key="6">
    <source>
        <dbReference type="Proteomes" id="UP000011087"/>
    </source>
</evidence>
<dbReference type="InterPro" id="IPR036322">
    <property type="entry name" value="WD40_repeat_dom_sf"/>
</dbReference>
<dbReference type="SUPFAM" id="SSF50978">
    <property type="entry name" value="WD40 repeat-like"/>
    <property type="match status" value="1"/>
</dbReference>
<keyword evidence="2" id="KW-0677">Repeat</keyword>
<feature type="region of interest" description="Disordered" evidence="3">
    <location>
        <begin position="107"/>
        <end position="127"/>
    </location>
</feature>
<dbReference type="InterPro" id="IPR001680">
    <property type="entry name" value="WD40_rpt"/>
</dbReference>
<dbReference type="HOGENOM" id="CLU_477747_0_0_1"/>
<dbReference type="EMBL" id="JH992987">
    <property type="protein sequence ID" value="EKX47958.1"/>
    <property type="molecule type" value="Genomic_DNA"/>
</dbReference>
<evidence type="ECO:0000256" key="1">
    <source>
        <dbReference type="ARBA" id="ARBA00022574"/>
    </source>
</evidence>
<keyword evidence="1" id="KW-0853">WD repeat</keyword>
<protein>
    <submittedName>
        <fullName evidence="4 5">Uncharacterized protein</fullName>
    </submittedName>
</protein>
<dbReference type="Gene3D" id="2.130.10.10">
    <property type="entry name" value="YVTN repeat-like/Quinoprotein amine dehydrogenase"/>
    <property type="match status" value="1"/>
</dbReference>